<dbReference type="GO" id="GO:0005509">
    <property type="term" value="F:calcium ion binding"/>
    <property type="evidence" value="ECO:0007669"/>
    <property type="project" value="InterPro"/>
</dbReference>
<evidence type="ECO:0000256" key="4">
    <source>
        <dbReference type="ARBA" id="ARBA00022737"/>
    </source>
</evidence>
<dbReference type="CDD" id="cd00051">
    <property type="entry name" value="EFh"/>
    <property type="match status" value="1"/>
</dbReference>
<dbReference type="EMBL" id="JADFTS010000002">
    <property type="protein sequence ID" value="KAF9618624.1"/>
    <property type="molecule type" value="Genomic_DNA"/>
</dbReference>
<dbReference type="SMART" id="SM00054">
    <property type="entry name" value="EFh"/>
    <property type="match status" value="4"/>
</dbReference>
<evidence type="ECO:0000313" key="7">
    <source>
        <dbReference type="EMBL" id="KAF9618624.1"/>
    </source>
</evidence>
<reference evidence="7 8" key="1">
    <citation type="submission" date="2020-10" db="EMBL/GenBank/DDBJ databases">
        <title>The Coptis chinensis genome and diversification of protoberbering-type alkaloids.</title>
        <authorList>
            <person name="Wang B."/>
            <person name="Shu S."/>
            <person name="Song C."/>
            <person name="Liu Y."/>
        </authorList>
    </citation>
    <scope>NUCLEOTIDE SEQUENCE [LARGE SCALE GENOMIC DNA]</scope>
    <source>
        <strain evidence="7">HL-2020</strain>
        <tissue evidence="7">Leaf</tissue>
    </source>
</reference>
<dbReference type="SUPFAM" id="SSF47473">
    <property type="entry name" value="EF-hand"/>
    <property type="match status" value="1"/>
</dbReference>
<keyword evidence="5" id="KW-0106">Calcium</keyword>
<dbReference type="AlphaFoldDB" id="A0A835M9D2"/>
<feature type="domain" description="EF-hand" evidence="6">
    <location>
        <begin position="44"/>
        <end position="79"/>
    </location>
</feature>
<dbReference type="PANTHER" id="PTHR23048:SF0">
    <property type="entry name" value="CALMODULIN LIKE 3"/>
    <property type="match status" value="1"/>
</dbReference>
<dbReference type="FunFam" id="1.10.238.10:FF:000327">
    <property type="entry name" value="Calmodulin-like protein 11"/>
    <property type="match status" value="1"/>
</dbReference>
<dbReference type="Pfam" id="PF13499">
    <property type="entry name" value="EF-hand_7"/>
    <property type="match status" value="2"/>
</dbReference>
<dbReference type="PROSITE" id="PS50222">
    <property type="entry name" value="EF_HAND_2"/>
    <property type="match status" value="4"/>
</dbReference>
<evidence type="ECO:0000256" key="5">
    <source>
        <dbReference type="ARBA" id="ARBA00022837"/>
    </source>
</evidence>
<evidence type="ECO:0000256" key="3">
    <source>
        <dbReference type="ARBA" id="ARBA00022723"/>
    </source>
</evidence>
<keyword evidence="4" id="KW-0677">Repeat</keyword>
<dbReference type="GO" id="GO:0016460">
    <property type="term" value="C:myosin II complex"/>
    <property type="evidence" value="ECO:0007669"/>
    <property type="project" value="TreeGrafter"/>
</dbReference>
<comment type="similarity">
    <text evidence="2">Belongs to the calmodulin family.</text>
</comment>
<dbReference type="PANTHER" id="PTHR23048">
    <property type="entry name" value="MYOSIN LIGHT CHAIN 1, 3"/>
    <property type="match status" value="1"/>
</dbReference>
<dbReference type="Gene3D" id="1.10.238.10">
    <property type="entry name" value="EF-hand"/>
    <property type="match status" value="2"/>
</dbReference>
<dbReference type="Proteomes" id="UP000631114">
    <property type="component" value="Unassembled WGS sequence"/>
</dbReference>
<dbReference type="InterPro" id="IPR011992">
    <property type="entry name" value="EF-hand-dom_pair"/>
</dbReference>
<dbReference type="FunFam" id="1.10.238.10:FF:000202">
    <property type="entry name" value="Calmodulin-like protein 8"/>
    <property type="match status" value="1"/>
</dbReference>
<gene>
    <name evidence="7" type="ORF">IFM89_002319</name>
</gene>
<feature type="domain" description="EF-hand" evidence="6">
    <location>
        <begin position="117"/>
        <end position="149"/>
    </location>
</feature>
<feature type="domain" description="EF-hand" evidence="6">
    <location>
        <begin position="81"/>
        <end position="116"/>
    </location>
</feature>
<evidence type="ECO:0000256" key="2">
    <source>
        <dbReference type="ARBA" id="ARBA00009763"/>
    </source>
</evidence>
<sequence length="149" mass="16862">MADVLSEEQIIEFQEAFCLFDKDGDGCITIDELATVIRSLDQNPSEEELLDMITEVDADGNGTIEFGEFLNLMAKKMKETDGDDELKEAFKVFDKDQNGYISATELRHVMINLGEKLTDEEVAQMIREADLDGDGQVNYEEFVRMMMAV</sequence>
<protein>
    <recommendedName>
        <fullName evidence="6">EF-hand domain-containing protein</fullName>
    </recommendedName>
</protein>
<feature type="domain" description="EF-hand" evidence="6">
    <location>
        <begin position="8"/>
        <end position="43"/>
    </location>
</feature>
<dbReference type="InterPro" id="IPR018247">
    <property type="entry name" value="EF_Hand_1_Ca_BS"/>
</dbReference>
<dbReference type="InterPro" id="IPR002048">
    <property type="entry name" value="EF_hand_dom"/>
</dbReference>
<comment type="caution">
    <text evidence="7">The sequence shown here is derived from an EMBL/GenBank/DDBJ whole genome shotgun (WGS) entry which is preliminary data.</text>
</comment>
<name>A0A835M9D2_9MAGN</name>
<keyword evidence="3" id="KW-0479">Metal-binding</keyword>
<dbReference type="OrthoDB" id="26525at2759"/>
<evidence type="ECO:0000256" key="1">
    <source>
        <dbReference type="ARBA" id="ARBA00003291"/>
    </source>
</evidence>
<keyword evidence="8" id="KW-1185">Reference proteome</keyword>
<organism evidence="7 8">
    <name type="scientific">Coptis chinensis</name>
    <dbReference type="NCBI Taxonomy" id="261450"/>
    <lineage>
        <taxon>Eukaryota</taxon>
        <taxon>Viridiplantae</taxon>
        <taxon>Streptophyta</taxon>
        <taxon>Embryophyta</taxon>
        <taxon>Tracheophyta</taxon>
        <taxon>Spermatophyta</taxon>
        <taxon>Magnoliopsida</taxon>
        <taxon>Ranunculales</taxon>
        <taxon>Ranunculaceae</taxon>
        <taxon>Coptidoideae</taxon>
        <taxon>Coptis</taxon>
    </lineage>
</organism>
<dbReference type="InterPro" id="IPR050230">
    <property type="entry name" value="CALM/Myosin/TropC-like"/>
</dbReference>
<evidence type="ECO:0000313" key="8">
    <source>
        <dbReference type="Proteomes" id="UP000631114"/>
    </source>
</evidence>
<dbReference type="PROSITE" id="PS00018">
    <property type="entry name" value="EF_HAND_1"/>
    <property type="match status" value="4"/>
</dbReference>
<proteinExistence type="inferred from homology"/>
<accession>A0A835M9D2</accession>
<evidence type="ECO:0000259" key="6">
    <source>
        <dbReference type="PROSITE" id="PS50222"/>
    </source>
</evidence>
<comment type="function">
    <text evidence="1">Potential calcium sensor.</text>
</comment>